<evidence type="ECO:0000256" key="5">
    <source>
        <dbReference type="ARBA" id="ARBA00022989"/>
    </source>
</evidence>
<dbReference type="GO" id="GO:0015250">
    <property type="term" value="F:water channel activity"/>
    <property type="evidence" value="ECO:0007669"/>
    <property type="project" value="TreeGrafter"/>
</dbReference>
<reference evidence="9 10" key="1">
    <citation type="submission" date="2015-01" db="EMBL/GenBank/DDBJ databases">
        <title>The Genome Sequence of Fonsecaea pedrosoi CBS 271.37.</title>
        <authorList>
            <consortium name="The Broad Institute Genomics Platform"/>
            <person name="Cuomo C."/>
            <person name="de Hoog S."/>
            <person name="Gorbushina A."/>
            <person name="Stielow B."/>
            <person name="Teixiera M."/>
            <person name="Abouelleil A."/>
            <person name="Chapman S.B."/>
            <person name="Priest M."/>
            <person name="Young S.K."/>
            <person name="Wortman J."/>
            <person name="Nusbaum C."/>
            <person name="Birren B."/>
        </authorList>
    </citation>
    <scope>NUCLEOTIDE SEQUENCE [LARGE SCALE GENOMIC DNA]</scope>
    <source>
        <strain evidence="9 10">CBS 271.37</strain>
    </source>
</reference>
<comment type="subcellular location">
    <subcellularLocation>
        <location evidence="1">Membrane</location>
        <topology evidence="1">Multi-pass membrane protein</topology>
    </subcellularLocation>
</comment>
<dbReference type="PRINTS" id="PR00783">
    <property type="entry name" value="MINTRINSICP"/>
</dbReference>
<evidence type="ECO:0000256" key="8">
    <source>
        <dbReference type="SAM" id="Phobius"/>
    </source>
</evidence>
<name>A0A0D2GM49_9EURO</name>
<accession>A0A0D2GM49</accession>
<dbReference type="OrthoDB" id="3222at2759"/>
<dbReference type="InterPro" id="IPR050363">
    <property type="entry name" value="MIP/Aquaporin"/>
</dbReference>
<evidence type="ECO:0000256" key="2">
    <source>
        <dbReference type="ARBA" id="ARBA00006175"/>
    </source>
</evidence>
<dbReference type="EMBL" id="KN846972">
    <property type="protein sequence ID" value="KIW79575.1"/>
    <property type="molecule type" value="Genomic_DNA"/>
</dbReference>
<dbReference type="PANTHER" id="PTHR43829">
    <property type="entry name" value="AQUAPORIN OR AQUAGLYCEROPORIN RELATED"/>
    <property type="match status" value="1"/>
</dbReference>
<dbReference type="GeneID" id="25305677"/>
<evidence type="ECO:0000256" key="1">
    <source>
        <dbReference type="ARBA" id="ARBA00004141"/>
    </source>
</evidence>
<comment type="similarity">
    <text evidence="2">Belongs to the MIP/aquaporin (TC 1.A.8) family.</text>
</comment>
<organism evidence="9 10">
    <name type="scientific">Fonsecaea pedrosoi CBS 271.37</name>
    <dbReference type="NCBI Taxonomy" id="1442368"/>
    <lineage>
        <taxon>Eukaryota</taxon>
        <taxon>Fungi</taxon>
        <taxon>Dikarya</taxon>
        <taxon>Ascomycota</taxon>
        <taxon>Pezizomycotina</taxon>
        <taxon>Eurotiomycetes</taxon>
        <taxon>Chaetothyriomycetidae</taxon>
        <taxon>Chaetothyriales</taxon>
        <taxon>Herpotrichiellaceae</taxon>
        <taxon>Fonsecaea</taxon>
    </lineage>
</organism>
<dbReference type="GO" id="GO:0005886">
    <property type="term" value="C:plasma membrane"/>
    <property type="evidence" value="ECO:0007669"/>
    <property type="project" value="TreeGrafter"/>
</dbReference>
<gene>
    <name evidence="9" type="ORF">Z517_06187</name>
</gene>
<evidence type="ECO:0000313" key="9">
    <source>
        <dbReference type="EMBL" id="KIW79575.1"/>
    </source>
</evidence>
<dbReference type="SUPFAM" id="SSF81338">
    <property type="entry name" value="Aquaporin-like"/>
    <property type="match status" value="1"/>
</dbReference>
<sequence length="618" mass="67954">MSRDIPSVRTNTHSFAQGATRLRSVPTHESVPFSLAGPRVSHPSREQRSFVSREYQESCPEYGQPPDEPIWGLAAPLPRVKRRGMRYPDRRPERDAIDESTRTRRHAREPALQQSSIGIQPASRTEASPHRHGEQEHDEPRWSSADTRMSPPQPDLLRRATTANVSSYLSEPVVPHNTVQQPGILSAETKRKERELVAENISAHDKARTSSAEGRRGSHESQGPHTHAYTSPSGSTAHDSSIDRTQDLVVGRELERAVRSESAIESARRRLQQLADTAEYESGLRQCPPNIDWEEYHPSGDTLVQRLSHSGEYSRPRFFNFWGPVRHKYRKPFAEFLGTLVFMTLGLSGSIVHMTAGSDYGSLLTAYMAWGFGVMMGIYIAGGVSGAHLNPTISVVLSVFRGFPWDLCWKYIGAQFLGSIAASALVFGLYSDAINEYTASDIARVGPAFYTQPRGGLSNVAAFFNELVATAIAAGSVLALGDDDNAPPGAGMHAFIIALLVMCLSMAFSYNTGAALNPARDFGPRLITFFAGSGVHVFTRDNWWWIWGPWVATLAGGLVGASVYDIFIFKGGESPINYPTGALRAELNSSWKEIRQKSKIGRGKDSTGDVNKEINLVA</sequence>
<feature type="region of interest" description="Disordered" evidence="7">
    <location>
        <begin position="200"/>
        <end position="242"/>
    </location>
</feature>
<keyword evidence="10" id="KW-1185">Reference proteome</keyword>
<dbReference type="Proteomes" id="UP000053029">
    <property type="component" value="Unassembled WGS sequence"/>
</dbReference>
<feature type="region of interest" description="Disordered" evidence="7">
    <location>
        <begin position="1"/>
        <end position="156"/>
    </location>
</feature>
<dbReference type="CDD" id="cd00333">
    <property type="entry name" value="MIP"/>
    <property type="match status" value="1"/>
</dbReference>
<evidence type="ECO:0000256" key="3">
    <source>
        <dbReference type="ARBA" id="ARBA00022448"/>
    </source>
</evidence>
<feature type="compositionally biased region" description="Basic and acidic residues" evidence="7">
    <location>
        <begin position="86"/>
        <end position="102"/>
    </location>
</feature>
<feature type="compositionally biased region" description="Polar residues" evidence="7">
    <location>
        <begin position="220"/>
        <end position="239"/>
    </location>
</feature>
<feature type="transmembrane region" description="Helical" evidence="8">
    <location>
        <begin position="490"/>
        <end position="510"/>
    </location>
</feature>
<evidence type="ECO:0000256" key="6">
    <source>
        <dbReference type="ARBA" id="ARBA00023136"/>
    </source>
</evidence>
<keyword evidence="6 8" id="KW-0472">Membrane</keyword>
<evidence type="ECO:0000256" key="7">
    <source>
        <dbReference type="SAM" id="MobiDB-lite"/>
    </source>
</evidence>
<keyword evidence="5 8" id="KW-1133">Transmembrane helix</keyword>
<feature type="transmembrane region" description="Helical" evidence="8">
    <location>
        <begin position="544"/>
        <end position="567"/>
    </location>
</feature>
<feature type="transmembrane region" description="Helical" evidence="8">
    <location>
        <begin position="408"/>
        <end position="430"/>
    </location>
</feature>
<dbReference type="PANTHER" id="PTHR43829:SF24">
    <property type="entry name" value="MIP AQUAPORIN (EUROFUNG)"/>
    <property type="match status" value="1"/>
</dbReference>
<keyword evidence="4 8" id="KW-0812">Transmembrane</keyword>
<dbReference type="InterPro" id="IPR023271">
    <property type="entry name" value="Aquaporin-like"/>
</dbReference>
<dbReference type="RefSeq" id="XP_013283383.1">
    <property type="nucleotide sequence ID" value="XM_013427929.1"/>
</dbReference>
<dbReference type="STRING" id="1442368.A0A0D2GM49"/>
<feature type="compositionally biased region" description="Basic and acidic residues" evidence="7">
    <location>
        <begin position="200"/>
        <end position="219"/>
    </location>
</feature>
<evidence type="ECO:0000313" key="10">
    <source>
        <dbReference type="Proteomes" id="UP000053029"/>
    </source>
</evidence>
<dbReference type="GO" id="GO:0015254">
    <property type="term" value="F:glycerol channel activity"/>
    <property type="evidence" value="ECO:0007669"/>
    <property type="project" value="TreeGrafter"/>
</dbReference>
<protein>
    <submittedName>
        <fullName evidence="9">Unplaced genomic scaffold supercont1.4, whole genome shotgun sequence</fullName>
    </submittedName>
</protein>
<dbReference type="AlphaFoldDB" id="A0A0D2GM49"/>
<feature type="compositionally biased region" description="Polar residues" evidence="7">
    <location>
        <begin position="112"/>
        <end position="126"/>
    </location>
</feature>
<feature type="compositionally biased region" description="Polar residues" evidence="7">
    <location>
        <begin position="8"/>
        <end position="17"/>
    </location>
</feature>
<dbReference type="Pfam" id="PF00230">
    <property type="entry name" value="MIP"/>
    <property type="match status" value="1"/>
</dbReference>
<feature type="transmembrane region" description="Helical" evidence="8">
    <location>
        <begin position="336"/>
        <end position="355"/>
    </location>
</feature>
<proteinExistence type="inferred from homology"/>
<evidence type="ECO:0000256" key="4">
    <source>
        <dbReference type="ARBA" id="ARBA00022692"/>
    </source>
</evidence>
<dbReference type="InterPro" id="IPR000425">
    <property type="entry name" value="MIP"/>
</dbReference>
<feature type="compositionally biased region" description="Basic and acidic residues" evidence="7">
    <location>
        <begin position="127"/>
        <end position="141"/>
    </location>
</feature>
<dbReference type="HOGENOM" id="CLU_020019_2_1_1"/>
<dbReference type="VEuPathDB" id="FungiDB:Z517_06187"/>
<keyword evidence="3" id="KW-0813">Transport</keyword>
<dbReference type="Gene3D" id="1.20.1080.10">
    <property type="entry name" value="Glycerol uptake facilitator protein"/>
    <property type="match status" value="1"/>
</dbReference>